<sequence>MSGGAKATIPTTAATPTDTATATAATTVSGPLSDSSFGELEECQHVPPPIAAPEGLKEAIGAAGLAAYSTPLHLTGGGVEERPQRVSRVLQRLCGCSWASAQRLLRLKEAFVVSRERSPAEHLKQVNDARHRKRTACGARLQPGSTLYYPRNSSNNSSESSSNTSEEHNCRRQPYDQNETPGCSNEKAMIITFGKAHKNQNGRRMQLPIPLTAPGLPCSGAALLCRSRSAASVVRKAIARGAVVMLPFNGFEVFDAAEASPVLAPESSICSVESRAMHYNIRCSADACRPSLPTEGRPAVRSAAGDVATRGKKNAEVAGWWLSRDDRSGGVHTPERSCYFAAVASQANAVEDVRRQRCNCGCAVRREFNYHTESMRPSDPPKYSGIHAGLALSLASASMPPATATTMYEVYRLDT</sequence>
<organism evidence="2 3">
    <name type="scientific">Eimeria mitis</name>
    <dbReference type="NCBI Taxonomy" id="44415"/>
    <lineage>
        <taxon>Eukaryota</taxon>
        <taxon>Sar</taxon>
        <taxon>Alveolata</taxon>
        <taxon>Apicomplexa</taxon>
        <taxon>Conoidasida</taxon>
        <taxon>Coccidia</taxon>
        <taxon>Eucoccidiorida</taxon>
        <taxon>Eimeriorina</taxon>
        <taxon>Eimeriidae</taxon>
        <taxon>Eimeria</taxon>
    </lineage>
</organism>
<feature type="region of interest" description="Disordered" evidence="1">
    <location>
        <begin position="116"/>
        <end position="183"/>
    </location>
</feature>
<feature type="compositionally biased region" description="Low complexity" evidence="1">
    <location>
        <begin position="1"/>
        <end position="27"/>
    </location>
</feature>
<dbReference type="GeneID" id="25376911"/>
<evidence type="ECO:0000313" key="3">
    <source>
        <dbReference type="Proteomes" id="UP000030744"/>
    </source>
</evidence>
<feature type="region of interest" description="Disordered" evidence="1">
    <location>
        <begin position="1"/>
        <end position="38"/>
    </location>
</feature>
<reference evidence="2" key="1">
    <citation type="submission" date="2013-10" db="EMBL/GenBank/DDBJ databases">
        <title>Genomic analysis of the causative agents of coccidiosis in chickens.</title>
        <authorList>
            <person name="Reid A.J."/>
            <person name="Blake D."/>
            <person name="Billington K."/>
            <person name="Browne H."/>
            <person name="Dunn M."/>
            <person name="Hung S."/>
            <person name="Kawahara F."/>
            <person name="Miranda-Saavedra D."/>
            <person name="Mourier T."/>
            <person name="Nagra H."/>
            <person name="Otto T.D."/>
            <person name="Rawlings N."/>
            <person name="Sanchez A."/>
            <person name="Sanders M."/>
            <person name="Subramaniam C."/>
            <person name="Tay Y."/>
            <person name="Dear P."/>
            <person name="Doerig C."/>
            <person name="Gruber A."/>
            <person name="Parkinson J."/>
            <person name="Shirley M."/>
            <person name="Wan K.L."/>
            <person name="Berriman M."/>
            <person name="Tomley F."/>
            <person name="Pain A."/>
        </authorList>
    </citation>
    <scope>NUCLEOTIDE SEQUENCE [LARGE SCALE GENOMIC DNA]</scope>
    <source>
        <strain evidence="2">Houghton</strain>
    </source>
</reference>
<keyword evidence="3" id="KW-1185">Reference proteome</keyword>
<proteinExistence type="predicted"/>
<evidence type="ECO:0000313" key="2">
    <source>
        <dbReference type="EMBL" id="CDJ34375.1"/>
    </source>
</evidence>
<dbReference type="OrthoDB" id="10601522at2759"/>
<dbReference type="RefSeq" id="XP_013356938.1">
    <property type="nucleotide sequence ID" value="XM_013501484.1"/>
</dbReference>
<name>U6K8P4_9EIME</name>
<feature type="compositionally biased region" description="Basic and acidic residues" evidence="1">
    <location>
        <begin position="116"/>
        <end position="129"/>
    </location>
</feature>
<dbReference type="AlphaFoldDB" id="U6K8P4"/>
<dbReference type="VEuPathDB" id="ToxoDB:EMH_0020060"/>
<reference evidence="2" key="2">
    <citation type="submission" date="2013-10" db="EMBL/GenBank/DDBJ databases">
        <authorList>
            <person name="Aslett M."/>
        </authorList>
    </citation>
    <scope>NUCLEOTIDE SEQUENCE [LARGE SCALE GENOMIC DNA]</scope>
    <source>
        <strain evidence="2">Houghton</strain>
    </source>
</reference>
<feature type="compositionally biased region" description="Low complexity" evidence="1">
    <location>
        <begin position="152"/>
        <end position="164"/>
    </location>
</feature>
<dbReference type="Proteomes" id="UP000030744">
    <property type="component" value="Unassembled WGS sequence"/>
</dbReference>
<accession>U6K8P4</accession>
<evidence type="ECO:0000256" key="1">
    <source>
        <dbReference type="SAM" id="MobiDB-lite"/>
    </source>
</evidence>
<feature type="compositionally biased region" description="Basic and acidic residues" evidence="1">
    <location>
        <begin position="165"/>
        <end position="174"/>
    </location>
</feature>
<dbReference type="EMBL" id="HG686487">
    <property type="protein sequence ID" value="CDJ34375.1"/>
    <property type="molecule type" value="Genomic_DNA"/>
</dbReference>
<protein>
    <submittedName>
        <fullName evidence="2">RNA pseudouridylate synthase domain-containing protein, putative</fullName>
    </submittedName>
</protein>
<gene>
    <name evidence="2" type="ORF">EMH_0020060</name>
</gene>